<evidence type="ECO:0000313" key="1">
    <source>
        <dbReference type="EMBL" id="RRT60369.1"/>
    </source>
</evidence>
<accession>A0A426Z8R9</accession>
<name>A0A426Z8R9_ENSVE</name>
<reference evidence="1 2" key="1">
    <citation type="journal article" date="2014" name="Agronomy (Basel)">
        <title>A Draft Genome Sequence for Ensete ventricosum, the Drought-Tolerant Tree Against Hunger.</title>
        <authorList>
            <person name="Harrison J."/>
            <person name="Moore K.A."/>
            <person name="Paszkiewicz K."/>
            <person name="Jones T."/>
            <person name="Grant M."/>
            <person name="Ambacheew D."/>
            <person name="Muzemil S."/>
            <person name="Studholme D.J."/>
        </authorList>
    </citation>
    <scope>NUCLEOTIDE SEQUENCE [LARGE SCALE GENOMIC DNA]</scope>
</reference>
<proteinExistence type="predicted"/>
<dbReference type="Proteomes" id="UP000287651">
    <property type="component" value="Unassembled WGS sequence"/>
</dbReference>
<dbReference type="EMBL" id="AMZH03007812">
    <property type="protein sequence ID" value="RRT60369.1"/>
    <property type="molecule type" value="Genomic_DNA"/>
</dbReference>
<gene>
    <name evidence="1" type="ORF">B296_00011304</name>
</gene>
<sequence length="121" mass="14369">MVEFAESSYRFQVQPKKWIRDRPRQLEADLVASVFPEDAETLDSIGRNPLRDSTILASLHRRHPLRRGVKSDVCLRFSKSDYRSEITRERPPGARSATMLWTEFVIFQYVSRYYRSRNLFL</sequence>
<dbReference type="AlphaFoldDB" id="A0A426Z8R9"/>
<organism evidence="1 2">
    <name type="scientific">Ensete ventricosum</name>
    <name type="common">Abyssinian banana</name>
    <name type="synonym">Musa ensete</name>
    <dbReference type="NCBI Taxonomy" id="4639"/>
    <lineage>
        <taxon>Eukaryota</taxon>
        <taxon>Viridiplantae</taxon>
        <taxon>Streptophyta</taxon>
        <taxon>Embryophyta</taxon>
        <taxon>Tracheophyta</taxon>
        <taxon>Spermatophyta</taxon>
        <taxon>Magnoliopsida</taxon>
        <taxon>Liliopsida</taxon>
        <taxon>Zingiberales</taxon>
        <taxon>Musaceae</taxon>
        <taxon>Ensete</taxon>
    </lineage>
</organism>
<comment type="caution">
    <text evidence="1">The sequence shown here is derived from an EMBL/GenBank/DDBJ whole genome shotgun (WGS) entry which is preliminary data.</text>
</comment>
<protein>
    <submittedName>
        <fullName evidence="1">Uncharacterized protein</fullName>
    </submittedName>
</protein>
<evidence type="ECO:0000313" key="2">
    <source>
        <dbReference type="Proteomes" id="UP000287651"/>
    </source>
</evidence>